<evidence type="ECO:0000256" key="1">
    <source>
        <dbReference type="ARBA" id="ARBA00022729"/>
    </source>
</evidence>
<dbReference type="GO" id="GO:0004222">
    <property type="term" value="F:metalloendopeptidase activity"/>
    <property type="evidence" value="ECO:0007669"/>
    <property type="project" value="TreeGrafter"/>
</dbReference>
<dbReference type="InterPro" id="IPR036779">
    <property type="entry name" value="LysM_dom_sf"/>
</dbReference>
<dbReference type="Gene3D" id="3.10.350.10">
    <property type="entry name" value="LysM domain"/>
    <property type="match status" value="1"/>
</dbReference>
<dbReference type="Pfam" id="PF01551">
    <property type="entry name" value="Peptidase_M23"/>
    <property type="match status" value="1"/>
</dbReference>
<dbReference type="InterPro" id="IPR016047">
    <property type="entry name" value="M23ase_b-sheet_dom"/>
</dbReference>
<evidence type="ECO:0000313" key="6">
    <source>
        <dbReference type="Proteomes" id="UP000593626"/>
    </source>
</evidence>
<feature type="domain" description="LysM" evidence="4">
    <location>
        <begin position="224"/>
        <end position="269"/>
    </location>
</feature>
<dbReference type="PANTHER" id="PTHR21666">
    <property type="entry name" value="PEPTIDASE-RELATED"/>
    <property type="match status" value="1"/>
</dbReference>
<evidence type="ECO:0000256" key="2">
    <source>
        <dbReference type="SAM" id="SignalP"/>
    </source>
</evidence>
<proteinExistence type="predicted"/>
<dbReference type="SMART" id="SM01208">
    <property type="entry name" value="G5"/>
    <property type="match status" value="1"/>
</dbReference>
<protein>
    <submittedName>
        <fullName evidence="5">M23 family metallopeptidase</fullName>
    </submittedName>
</protein>
<sequence length="483" mass="53152">MSKRSLLNTSNIRLTSTIKKTVVAALFLSSVIVPTAGANEGKENLRTVYHVYMNGNHVGITAEADLVKQAVQAKIDDAEKRLGDLSIEVKDQVSLIPEQVFRKSTEEQEVLTYIKDEFEVQVPSISMMFGDADAPQVYVKDQEAADELIKELKLTQVTEEELALVEKRKESTESLPALEKDQTRMTDVRLSTDVMEGEETVEVAKVLSVEEAVELIQKGTLEERKYTIQDGDVLGKIASKHNLSTKELLELNPSLSEDGFLQIGDDLNVTVLKPIAEVLVEKEVFTTETIAFEKQVVENDQLPKGETRVKQEGKDGKSELTYRVTSTNGKQVSKDVITEKVVSEPVKYIVEKGTKVIPSRGTGEFVWPAVGGYVSSKMGMRWGRMHKGIDIARPSERTIKSVDNGKVVYAGYDGGYGNKVVVDHNNGYRTTYAHLESISVSVGQTVEAGGKLGVMGSTGHSTGVHLHLEVEKNGKLIDPLSKL</sequence>
<keyword evidence="6" id="KW-1185">Reference proteome</keyword>
<dbReference type="AlphaFoldDB" id="A0A7S8CDL1"/>
<accession>A0A7S8CDL1</accession>
<dbReference type="InterPro" id="IPR050570">
    <property type="entry name" value="Cell_wall_metabolism_enzyme"/>
</dbReference>
<dbReference type="InterPro" id="IPR011098">
    <property type="entry name" value="G5_dom"/>
</dbReference>
<feature type="signal peptide" evidence="2">
    <location>
        <begin position="1"/>
        <end position="38"/>
    </location>
</feature>
<dbReference type="SMART" id="SM00257">
    <property type="entry name" value="LysM"/>
    <property type="match status" value="1"/>
</dbReference>
<evidence type="ECO:0000313" key="5">
    <source>
        <dbReference type="EMBL" id="QPC47906.1"/>
    </source>
</evidence>
<dbReference type="Gene3D" id="2.70.70.10">
    <property type="entry name" value="Glucose Permease (Domain IIA)"/>
    <property type="match status" value="1"/>
</dbReference>
<dbReference type="PROSITE" id="PS51109">
    <property type="entry name" value="G5"/>
    <property type="match status" value="1"/>
</dbReference>
<dbReference type="CDD" id="cd12797">
    <property type="entry name" value="M23_peptidase"/>
    <property type="match status" value="1"/>
</dbReference>
<dbReference type="Gene3D" id="2.20.230.10">
    <property type="entry name" value="Resuscitation-promoting factor rpfb"/>
    <property type="match status" value="1"/>
</dbReference>
<name>A0A7S8CDL1_9BACI</name>
<gene>
    <name evidence="5" type="ORF">G8O30_13515</name>
</gene>
<dbReference type="KEGG" id="mcui:G8O30_13515"/>
<dbReference type="SUPFAM" id="SSF54106">
    <property type="entry name" value="LysM domain"/>
    <property type="match status" value="1"/>
</dbReference>
<dbReference type="Proteomes" id="UP000593626">
    <property type="component" value="Chromosome"/>
</dbReference>
<dbReference type="InterPro" id="IPR011055">
    <property type="entry name" value="Dup_hybrid_motif"/>
</dbReference>
<feature type="chain" id="PRO_5032743169" evidence="2">
    <location>
        <begin position="39"/>
        <end position="483"/>
    </location>
</feature>
<evidence type="ECO:0000259" key="3">
    <source>
        <dbReference type="PROSITE" id="PS51109"/>
    </source>
</evidence>
<dbReference type="InterPro" id="IPR018392">
    <property type="entry name" value="LysM"/>
</dbReference>
<reference evidence="5 6" key="1">
    <citation type="submission" date="2019-07" db="EMBL/GenBank/DDBJ databases">
        <title>Genome sequence of 2 isolates from Red Sea Mangroves.</title>
        <authorList>
            <person name="Sefrji F."/>
            <person name="Michoud G."/>
            <person name="Merlino G."/>
            <person name="Daffonchio D."/>
        </authorList>
    </citation>
    <scope>NUCLEOTIDE SEQUENCE [LARGE SCALE GENOMIC DNA]</scope>
    <source>
        <strain evidence="5 6">R1DC41</strain>
    </source>
</reference>
<feature type="domain" description="G5" evidence="3">
    <location>
        <begin position="276"/>
        <end position="356"/>
    </location>
</feature>
<dbReference type="EMBL" id="CP049742">
    <property type="protein sequence ID" value="QPC47906.1"/>
    <property type="molecule type" value="Genomic_DNA"/>
</dbReference>
<dbReference type="RefSeq" id="WP_239672587.1">
    <property type="nucleotide sequence ID" value="NZ_CP049742.1"/>
</dbReference>
<dbReference type="CDD" id="cd00118">
    <property type="entry name" value="LysM"/>
    <property type="match status" value="1"/>
</dbReference>
<dbReference type="PANTHER" id="PTHR21666:SF270">
    <property type="entry name" value="MUREIN HYDROLASE ACTIVATOR ENVC"/>
    <property type="match status" value="1"/>
</dbReference>
<dbReference type="PROSITE" id="PS51782">
    <property type="entry name" value="LYSM"/>
    <property type="match status" value="1"/>
</dbReference>
<dbReference type="Pfam" id="PF07501">
    <property type="entry name" value="G5"/>
    <property type="match status" value="1"/>
</dbReference>
<organism evidence="5 6">
    <name type="scientific">Mangrovibacillus cuniculi</name>
    <dbReference type="NCBI Taxonomy" id="2593652"/>
    <lineage>
        <taxon>Bacteria</taxon>
        <taxon>Bacillati</taxon>
        <taxon>Bacillota</taxon>
        <taxon>Bacilli</taxon>
        <taxon>Bacillales</taxon>
        <taxon>Bacillaceae</taxon>
        <taxon>Mangrovibacillus</taxon>
    </lineage>
</organism>
<dbReference type="SUPFAM" id="SSF51261">
    <property type="entry name" value="Duplicated hybrid motif"/>
    <property type="match status" value="1"/>
</dbReference>
<dbReference type="Pfam" id="PF01476">
    <property type="entry name" value="LysM"/>
    <property type="match status" value="1"/>
</dbReference>
<evidence type="ECO:0000259" key="4">
    <source>
        <dbReference type="PROSITE" id="PS51782"/>
    </source>
</evidence>
<keyword evidence="1 2" id="KW-0732">Signal</keyword>